<evidence type="ECO:0000313" key="2">
    <source>
        <dbReference type="EMBL" id="KPQ16204.1"/>
    </source>
</evidence>
<proteinExistence type="predicted"/>
<dbReference type="Proteomes" id="UP000050421">
    <property type="component" value="Unassembled WGS sequence"/>
</dbReference>
<dbReference type="OrthoDB" id="1467917at2"/>
<sequence length="68" mass="7784">MKDWIKVFESPQQIRAEIVKGILEENEIPAVVLSKKETAYQVLGYYEVLVKTQDALKATNLVNNEISF</sequence>
<dbReference type="InterPro" id="IPR018551">
    <property type="entry name" value="DUF2007"/>
</dbReference>
<accession>A0A0P7XIZ7</accession>
<name>A0A0P7XIZ7_9BACT</name>
<dbReference type="EMBL" id="LJXT01000042">
    <property type="protein sequence ID" value="KPQ16204.1"/>
    <property type="molecule type" value="Genomic_DNA"/>
</dbReference>
<gene>
    <name evidence="2" type="ORF">HLUCCX10_08185</name>
</gene>
<organism evidence="2 3">
    <name type="scientific">Algoriphagus marincola HL-49</name>
    <dbReference type="NCBI Taxonomy" id="1305737"/>
    <lineage>
        <taxon>Bacteria</taxon>
        <taxon>Pseudomonadati</taxon>
        <taxon>Bacteroidota</taxon>
        <taxon>Cytophagia</taxon>
        <taxon>Cytophagales</taxon>
        <taxon>Cyclobacteriaceae</taxon>
        <taxon>Algoriphagus</taxon>
    </lineage>
</organism>
<dbReference type="STRING" id="1305737.GCA_000526355_02331"/>
<evidence type="ECO:0000259" key="1">
    <source>
        <dbReference type="Pfam" id="PF09413"/>
    </source>
</evidence>
<feature type="domain" description="DUF2007" evidence="1">
    <location>
        <begin position="4"/>
        <end position="63"/>
    </location>
</feature>
<comment type="caution">
    <text evidence="2">The sequence shown here is derived from an EMBL/GenBank/DDBJ whole genome shotgun (WGS) entry which is preliminary data.</text>
</comment>
<protein>
    <recommendedName>
        <fullName evidence="1">DUF2007 domain-containing protein</fullName>
    </recommendedName>
</protein>
<dbReference type="AlphaFoldDB" id="A0A0P7XIZ7"/>
<evidence type="ECO:0000313" key="3">
    <source>
        <dbReference type="Proteomes" id="UP000050421"/>
    </source>
</evidence>
<reference evidence="2 3" key="1">
    <citation type="submission" date="2015-09" db="EMBL/GenBank/DDBJ databases">
        <title>Identification and resolution of microdiversity through metagenomic sequencing of parallel consortia.</title>
        <authorList>
            <person name="Nelson W.C."/>
            <person name="Romine M.F."/>
            <person name="Lindemann S.R."/>
        </authorList>
    </citation>
    <scope>NUCLEOTIDE SEQUENCE [LARGE SCALE GENOMIC DNA]</scope>
    <source>
        <strain evidence="2">HL-49</strain>
    </source>
</reference>
<dbReference type="Pfam" id="PF09413">
    <property type="entry name" value="DUF2007"/>
    <property type="match status" value="1"/>
</dbReference>